<dbReference type="PANTHER" id="PTHR46517:SF1">
    <property type="entry name" value="FRUCTOSE-2,6-BISPHOSPHATASE TIGAR"/>
    <property type="match status" value="1"/>
</dbReference>
<keyword evidence="6" id="KW-1185">Reference proteome</keyword>
<keyword evidence="1" id="KW-0378">Hydrolase</keyword>
<reference evidence="5 6" key="1">
    <citation type="submission" date="2015-11" db="EMBL/GenBank/DDBJ databases">
        <title>Draft genome sequences of new species of the genus Lactobacillus isolated from orchardgrass silage.</title>
        <authorList>
            <person name="Tohno M."/>
            <person name="Tanizawa Y."/>
            <person name="Arita M."/>
        </authorList>
    </citation>
    <scope>NUCLEOTIDE SEQUENCE [LARGE SCALE GENOMIC DNA]</scope>
    <source>
        <strain evidence="5 6">IWT5</strain>
    </source>
</reference>
<dbReference type="GO" id="GO:0043456">
    <property type="term" value="P:regulation of pentose-phosphate shunt"/>
    <property type="evidence" value="ECO:0007669"/>
    <property type="project" value="TreeGrafter"/>
</dbReference>
<dbReference type="Pfam" id="PF00300">
    <property type="entry name" value="His_Phos_1"/>
    <property type="match status" value="1"/>
</dbReference>
<dbReference type="Proteomes" id="UP000223370">
    <property type="component" value="Unassembled WGS sequence"/>
</dbReference>
<gene>
    <name evidence="5" type="primary">gpmB_5</name>
    <name evidence="5" type="ORF">IWT5_00644</name>
</gene>
<dbReference type="GO" id="GO:0045820">
    <property type="term" value="P:negative regulation of glycolytic process"/>
    <property type="evidence" value="ECO:0007669"/>
    <property type="project" value="TreeGrafter"/>
</dbReference>
<comment type="caution">
    <text evidence="5">The sequence shown here is derived from an EMBL/GenBank/DDBJ whole genome shotgun (WGS) entry which is preliminary data.</text>
</comment>
<feature type="binding site" evidence="3">
    <location>
        <begin position="10"/>
        <end position="17"/>
    </location>
    <ligand>
        <name>substrate</name>
    </ligand>
</feature>
<dbReference type="OrthoDB" id="4131070at2"/>
<feature type="active site" description="Proton donor/acceptor" evidence="2">
    <location>
        <position position="87"/>
    </location>
</feature>
<protein>
    <submittedName>
        <fullName evidence="5">Phosphoglycerate mutase</fullName>
    </submittedName>
</protein>
<dbReference type="AlphaFoldDB" id="A0A1Z5H4Z9"/>
<feature type="site" description="Transition state stabilizer" evidence="4">
    <location>
        <position position="171"/>
    </location>
</feature>
<evidence type="ECO:0000313" key="6">
    <source>
        <dbReference type="Proteomes" id="UP000223370"/>
    </source>
</evidence>
<evidence type="ECO:0000313" key="5">
    <source>
        <dbReference type="EMBL" id="GAT18370.1"/>
    </source>
</evidence>
<feature type="binding site" evidence="3">
    <location>
        <position position="60"/>
    </location>
    <ligand>
        <name>substrate</name>
    </ligand>
</feature>
<feature type="active site" description="Tele-phosphohistidine intermediate" evidence="2">
    <location>
        <position position="11"/>
    </location>
</feature>
<dbReference type="RefSeq" id="WP_098823880.1">
    <property type="nucleotide sequence ID" value="NZ_BCMJ01000002.1"/>
</dbReference>
<evidence type="ECO:0000256" key="1">
    <source>
        <dbReference type="ARBA" id="ARBA00022801"/>
    </source>
</evidence>
<proteinExistence type="predicted"/>
<dbReference type="GO" id="GO:0004331">
    <property type="term" value="F:fructose-2,6-bisphosphate 2-phosphatase activity"/>
    <property type="evidence" value="ECO:0007669"/>
    <property type="project" value="TreeGrafter"/>
</dbReference>
<sequence length="220" mass="24523">MANFDIYFVRHGQTILNKYHRIQGWIDAALTDKGVQDAKAAGQRLAHISFTKAYTSDSERAQHTAEYILAVNSGTVKKATIAPAFKEENFGYFEGNDENQTWHMIGGPDGNDTFNAMISAYTIEGVKDRIAAQDPFNDAEDNARYWARLQPGFDMLMRDCVDGDKVLVTSHSTTIRSIVSRFQPDINVAISALNGSVTKLEVRGSDISVAYYNRVDDQLD</sequence>
<dbReference type="InterPro" id="IPR051695">
    <property type="entry name" value="Phosphoglycerate_Mutase"/>
</dbReference>
<accession>A0A1Z5H4Z9</accession>
<organism evidence="5 6">
    <name type="scientific">Secundilactobacillus silagincola</name>
    <dbReference type="NCBI Taxonomy" id="1714681"/>
    <lineage>
        <taxon>Bacteria</taxon>
        <taxon>Bacillati</taxon>
        <taxon>Bacillota</taxon>
        <taxon>Bacilli</taxon>
        <taxon>Lactobacillales</taxon>
        <taxon>Lactobacillaceae</taxon>
        <taxon>Secundilactobacillus</taxon>
    </lineage>
</organism>
<dbReference type="InterPro" id="IPR029033">
    <property type="entry name" value="His_PPase_superfam"/>
</dbReference>
<evidence type="ECO:0000256" key="2">
    <source>
        <dbReference type="PIRSR" id="PIRSR613078-1"/>
    </source>
</evidence>
<dbReference type="PANTHER" id="PTHR46517">
    <property type="entry name" value="FRUCTOSE-2,6-BISPHOSPHATASE TIGAR"/>
    <property type="match status" value="1"/>
</dbReference>
<dbReference type="EMBL" id="BCMJ01000002">
    <property type="protein sequence ID" value="GAT18370.1"/>
    <property type="molecule type" value="Genomic_DNA"/>
</dbReference>
<evidence type="ECO:0000256" key="3">
    <source>
        <dbReference type="PIRSR" id="PIRSR613078-2"/>
    </source>
</evidence>
<dbReference type="InterPro" id="IPR013078">
    <property type="entry name" value="His_Pase_superF_clade-1"/>
</dbReference>
<dbReference type="SMART" id="SM00855">
    <property type="entry name" value="PGAM"/>
    <property type="match status" value="1"/>
</dbReference>
<dbReference type="GO" id="GO:0005829">
    <property type="term" value="C:cytosol"/>
    <property type="evidence" value="ECO:0007669"/>
    <property type="project" value="TreeGrafter"/>
</dbReference>
<dbReference type="Gene3D" id="3.40.50.1240">
    <property type="entry name" value="Phosphoglycerate mutase-like"/>
    <property type="match status" value="1"/>
</dbReference>
<name>A0A1Z5H4Z9_9LACO</name>
<dbReference type="SUPFAM" id="SSF53254">
    <property type="entry name" value="Phosphoglycerate mutase-like"/>
    <property type="match status" value="1"/>
</dbReference>
<evidence type="ECO:0000256" key="4">
    <source>
        <dbReference type="PIRSR" id="PIRSR613078-3"/>
    </source>
</evidence>
<dbReference type="CDD" id="cd07067">
    <property type="entry name" value="HP_PGM_like"/>
    <property type="match status" value="1"/>
</dbReference>